<dbReference type="Proteomes" id="UP001445335">
    <property type="component" value="Unassembled WGS sequence"/>
</dbReference>
<dbReference type="SMART" id="SM00428">
    <property type="entry name" value="H3"/>
    <property type="match status" value="1"/>
</dbReference>
<accession>A0AAW1SGP2</accession>
<keyword evidence="4" id="KW-0158">Chromosome</keyword>
<dbReference type="GO" id="GO:0003677">
    <property type="term" value="F:DNA binding"/>
    <property type="evidence" value="ECO:0007669"/>
    <property type="project" value="UniProtKB-KW"/>
</dbReference>
<dbReference type="PROSITE" id="PS00959">
    <property type="entry name" value="HISTONE_H3_2"/>
    <property type="match status" value="1"/>
</dbReference>
<proteinExistence type="inferred from homology"/>
<dbReference type="GO" id="GO:0046982">
    <property type="term" value="F:protein heterodimerization activity"/>
    <property type="evidence" value="ECO:0007669"/>
    <property type="project" value="InterPro"/>
</dbReference>
<dbReference type="PRINTS" id="PR00622">
    <property type="entry name" value="HISTONEH3"/>
</dbReference>
<comment type="similarity">
    <text evidence="3">Belongs to the histone H3 family.</text>
</comment>
<dbReference type="InterPro" id="IPR000164">
    <property type="entry name" value="Histone_H3/CENP-A"/>
</dbReference>
<dbReference type="PANTHER" id="PTHR11426">
    <property type="entry name" value="HISTONE H3"/>
    <property type="match status" value="1"/>
</dbReference>
<reference evidence="9 10" key="1">
    <citation type="journal article" date="2024" name="Nat. Commun.">
        <title>Phylogenomics reveals the evolutionary origins of lichenization in chlorophyte algae.</title>
        <authorList>
            <person name="Puginier C."/>
            <person name="Libourel C."/>
            <person name="Otte J."/>
            <person name="Skaloud P."/>
            <person name="Haon M."/>
            <person name="Grisel S."/>
            <person name="Petersen M."/>
            <person name="Berrin J.G."/>
            <person name="Delaux P.M."/>
            <person name="Dal Grande F."/>
            <person name="Keller J."/>
        </authorList>
    </citation>
    <scope>NUCLEOTIDE SEQUENCE [LARGE SCALE GENOMIC DNA]</scope>
    <source>
        <strain evidence="9 10">SAG 245.80</strain>
    </source>
</reference>
<evidence type="ECO:0000256" key="2">
    <source>
        <dbReference type="ARBA" id="ARBA00004286"/>
    </source>
</evidence>
<evidence type="ECO:0000256" key="3">
    <source>
        <dbReference type="ARBA" id="ARBA00010343"/>
    </source>
</evidence>
<dbReference type="InterPro" id="IPR009072">
    <property type="entry name" value="Histone-fold"/>
</dbReference>
<evidence type="ECO:0000256" key="7">
    <source>
        <dbReference type="ARBA" id="ARBA00023269"/>
    </source>
</evidence>
<evidence type="ECO:0000313" key="10">
    <source>
        <dbReference type="Proteomes" id="UP001445335"/>
    </source>
</evidence>
<keyword evidence="5" id="KW-0238">DNA-binding</keyword>
<evidence type="ECO:0000256" key="5">
    <source>
        <dbReference type="ARBA" id="ARBA00023125"/>
    </source>
</evidence>
<keyword evidence="10" id="KW-1185">Reference proteome</keyword>
<dbReference type="GO" id="GO:0000786">
    <property type="term" value="C:nucleosome"/>
    <property type="evidence" value="ECO:0007669"/>
    <property type="project" value="UniProtKB-KW"/>
</dbReference>
<dbReference type="SUPFAM" id="SSF47113">
    <property type="entry name" value="Histone-fold"/>
    <property type="match status" value="1"/>
</dbReference>
<sequence>MPPGTVALRDIREYQKTGDLLLKKAPFQRLVREITAQVAGEAFRWHVKAVEALQESAEAYLVQKFEDAQLCALHAKRVTIMLKEMQLALRLAGDNLR</sequence>
<dbReference type="GO" id="GO:0030527">
    <property type="term" value="F:structural constituent of chromatin"/>
    <property type="evidence" value="ECO:0007669"/>
    <property type="project" value="InterPro"/>
</dbReference>
<comment type="caution">
    <text evidence="9">The sequence shown here is derived from an EMBL/GenBank/DDBJ whole genome shotgun (WGS) entry which is preliminary data.</text>
</comment>
<dbReference type="CDD" id="cd22911">
    <property type="entry name" value="HFD_H3"/>
    <property type="match status" value="1"/>
</dbReference>
<dbReference type="InterPro" id="IPR007125">
    <property type="entry name" value="H2A/H2B/H3"/>
</dbReference>
<evidence type="ECO:0000256" key="4">
    <source>
        <dbReference type="ARBA" id="ARBA00022454"/>
    </source>
</evidence>
<evidence type="ECO:0000313" key="9">
    <source>
        <dbReference type="EMBL" id="KAK9845453.1"/>
    </source>
</evidence>
<evidence type="ECO:0000256" key="1">
    <source>
        <dbReference type="ARBA" id="ARBA00004123"/>
    </source>
</evidence>
<organism evidence="9 10">
    <name type="scientific">Elliptochloris bilobata</name>
    <dbReference type="NCBI Taxonomy" id="381761"/>
    <lineage>
        <taxon>Eukaryota</taxon>
        <taxon>Viridiplantae</taxon>
        <taxon>Chlorophyta</taxon>
        <taxon>core chlorophytes</taxon>
        <taxon>Trebouxiophyceae</taxon>
        <taxon>Trebouxiophyceae incertae sedis</taxon>
        <taxon>Elliptochloris clade</taxon>
        <taxon>Elliptochloris</taxon>
    </lineage>
</organism>
<dbReference type="GO" id="GO:0005634">
    <property type="term" value="C:nucleus"/>
    <property type="evidence" value="ECO:0007669"/>
    <property type="project" value="UniProtKB-SubCell"/>
</dbReference>
<evidence type="ECO:0000256" key="6">
    <source>
        <dbReference type="ARBA" id="ARBA00023242"/>
    </source>
</evidence>
<evidence type="ECO:0000259" key="8">
    <source>
        <dbReference type="Pfam" id="PF00125"/>
    </source>
</evidence>
<keyword evidence="6" id="KW-0539">Nucleus</keyword>
<feature type="domain" description="Core Histone H2A/H2B/H3" evidence="8">
    <location>
        <begin position="3"/>
        <end position="91"/>
    </location>
</feature>
<keyword evidence="7" id="KW-0544">Nucleosome core</keyword>
<dbReference type="EMBL" id="JALJOU010000003">
    <property type="protein sequence ID" value="KAK9845453.1"/>
    <property type="molecule type" value="Genomic_DNA"/>
</dbReference>
<comment type="subcellular location">
    <subcellularLocation>
        <location evidence="2">Chromosome</location>
    </subcellularLocation>
    <subcellularLocation>
        <location evidence="1">Nucleus</location>
    </subcellularLocation>
</comment>
<name>A0AAW1SGP2_9CHLO</name>
<dbReference type="FunFam" id="1.10.20.10:FF:000085">
    <property type="entry name" value="Histone H3.2"/>
    <property type="match status" value="1"/>
</dbReference>
<gene>
    <name evidence="9" type="ORF">WJX81_006783</name>
</gene>
<dbReference type="Pfam" id="PF00125">
    <property type="entry name" value="Histone"/>
    <property type="match status" value="1"/>
</dbReference>
<dbReference type="AlphaFoldDB" id="A0AAW1SGP2"/>
<protein>
    <recommendedName>
        <fullName evidence="8">Core Histone H2A/H2B/H3 domain-containing protein</fullName>
    </recommendedName>
</protein>
<dbReference type="Gene3D" id="1.10.20.10">
    <property type="entry name" value="Histone, subunit A"/>
    <property type="match status" value="1"/>
</dbReference>